<sequence>MPINFAALDFLSPGLLEIELSDSRQVLYDQKYSLKVPTGPGQHREFWVALETPLQILDVGIYQTVEITVCFFRPSTGSKPMQVTTRRRVYTPAHYLLWCDFYPFSDQRQGLGLLTRANRLDMGYVRRIIVRLQCNTNMPDFWTEGEHSIIEM</sequence>
<organism evidence="1 2">
    <name type="scientific">Sphaeroforma arctica JP610</name>
    <dbReference type="NCBI Taxonomy" id="667725"/>
    <lineage>
        <taxon>Eukaryota</taxon>
        <taxon>Ichthyosporea</taxon>
        <taxon>Ichthyophonida</taxon>
        <taxon>Sphaeroforma</taxon>
    </lineage>
</organism>
<evidence type="ECO:0000313" key="2">
    <source>
        <dbReference type="Proteomes" id="UP000054560"/>
    </source>
</evidence>
<reference evidence="1 2" key="1">
    <citation type="submission" date="2011-02" db="EMBL/GenBank/DDBJ databases">
        <title>The Genome Sequence of Sphaeroforma arctica JP610.</title>
        <authorList>
            <consortium name="The Broad Institute Genome Sequencing Platform"/>
            <person name="Russ C."/>
            <person name="Cuomo C."/>
            <person name="Young S.K."/>
            <person name="Zeng Q."/>
            <person name="Gargeya S."/>
            <person name="Alvarado L."/>
            <person name="Berlin A."/>
            <person name="Chapman S.B."/>
            <person name="Chen Z."/>
            <person name="Freedman E."/>
            <person name="Gellesch M."/>
            <person name="Goldberg J."/>
            <person name="Griggs A."/>
            <person name="Gujja S."/>
            <person name="Heilman E."/>
            <person name="Heiman D."/>
            <person name="Howarth C."/>
            <person name="Mehta T."/>
            <person name="Neiman D."/>
            <person name="Pearson M."/>
            <person name="Roberts A."/>
            <person name="Saif S."/>
            <person name="Shea T."/>
            <person name="Shenoy N."/>
            <person name="Sisk P."/>
            <person name="Stolte C."/>
            <person name="Sykes S."/>
            <person name="White J."/>
            <person name="Yandava C."/>
            <person name="Burger G."/>
            <person name="Gray M.W."/>
            <person name="Holland P.W.H."/>
            <person name="King N."/>
            <person name="Lang F.B.F."/>
            <person name="Roger A.J."/>
            <person name="Ruiz-Trillo I."/>
            <person name="Haas B."/>
            <person name="Nusbaum C."/>
            <person name="Birren B."/>
        </authorList>
    </citation>
    <scope>NUCLEOTIDE SEQUENCE [LARGE SCALE GENOMIC DNA]</scope>
    <source>
        <strain evidence="1 2">JP610</strain>
    </source>
</reference>
<proteinExistence type="predicted"/>
<protein>
    <submittedName>
        <fullName evidence="1">Uncharacterized protein</fullName>
    </submittedName>
</protein>
<accession>A0A0L0FU63</accession>
<dbReference type="AlphaFoldDB" id="A0A0L0FU63"/>
<dbReference type="EMBL" id="KQ242185">
    <property type="protein sequence ID" value="KNC80204.1"/>
    <property type="molecule type" value="Genomic_DNA"/>
</dbReference>
<keyword evidence="2" id="KW-1185">Reference proteome</keyword>
<dbReference type="RefSeq" id="XP_014154106.1">
    <property type="nucleotide sequence ID" value="XM_014298631.1"/>
</dbReference>
<evidence type="ECO:0000313" key="1">
    <source>
        <dbReference type="EMBL" id="KNC80204.1"/>
    </source>
</evidence>
<dbReference type="GeneID" id="25907934"/>
<gene>
    <name evidence="1" type="ORF">SARC_07430</name>
</gene>
<name>A0A0L0FU63_9EUKA</name>
<dbReference type="Proteomes" id="UP000054560">
    <property type="component" value="Unassembled WGS sequence"/>
</dbReference>